<comment type="catalytic activity">
    <reaction evidence="7 8 9">
        <text>alpha-D-glucose 6-phosphate = beta-D-fructose 6-phosphate</text>
        <dbReference type="Rhea" id="RHEA:11816"/>
        <dbReference type="ChEBI" id="CHEBI:57634"/>
        <dbReference type="ChEBI" id="CHEBI:58225"/>
        <dbReference type="EC" id="5.3.1.9"/>
    </reaction>
</comment>
<evidence type="ECO:0000313" key="11">
    <source>
        <dbReference type="Proteomes" id="UP000052020"/>
    </source>
</evidence>
<organism evidence="10 11">
    <name type="scientific">candidate division KD3-62 bacterium DG_56</name>
    <dbReference type="NCBI Taxonomy" id="1704032"/>
    <lineage>
        <taxon>Bacteria</taxon>
        <taxon>candidate division KD3-62</taxon>
    </lineage>
</organism>
<dbReference type="PANTHER" id="PTHR11469:SF1">
    <property type="entry name" value="GLUCOSE-6-PHOSPHATE ISOMERASE"/>
    <property type="match status" value="1"/>
</dbReference>
<evidence type="ECO:0000256" key="2">
    <source>
        <dbReference type="ARBA" id="ARBA00006604"/>
    </source>
</evidence>
<dbReference type="GO" id="GO:0006094">
    <property type="term" value="P:gluconeogenesis"/>
    <property type="evidence" value="ECO:0007669"/>
    <property type="project" value="UniProtKB-UniRule"/>
</dbReference>
<dbReference type="HAMAP" id="MF_00473">
    <property type="entry name" value="G6P_isomerase"/>
    <property type="match status" value="1"/>
</dbReference>
<evidence type="ECO:0000256" key="9">
    <source>
        <dbReference type="RuleBase" id="RU000612"/>
    </source>
</evidence>
<comment type="function">
    <text evidence="8">Catalyzes the reversible isomerization of glucose-6-phosphate to fructose-6-phosphate.</text>
</comment>
<evidence type="ECO:0000256" key="4">
    <source>
        <dbReference type="ARBA" id="ARBA00022490"/>
    </source>
</evidence>
<dbReference type="PROSITE" id="PS00174">
    <property type="entry name" value="P_GLUCOSE_ISOMERASE_2"/>
    <property type="match status" value="1"/>
</dbReference>
<comment type="subcellular location">
    <subcellularLocation>
        <location evidence="8">Cytoplasm</location>
    </subcellularLocation>
</comment>
<dbReference type="UniPathway" id="UPA00138"/>
<dbReference type="GO" id="GO:0004347">
    <property type="term" value="F:glucose-6-phosphate isomerase activity"/>
    <property type="evidence" value="ECO:0007669"/>
    <property type="project" value="UniProtKB-UniRule"/>
</dbReference>
<comment type="pathway">
    <text evidence="8">Carbohydrate biosynthesis; gluconeogenesis.</text>
</comment>
<dbReference type="Proteomes" id="UP000052020">
    <property type="component" value="Unassembled WGS sequence"/>
</dbReference>
<dbReference type="InterPro" id="IPR018189">
    <property type="entry name" value="Phosphoglucose_isomerase_CS"/>
</dbReference>
<feature type="active site" evidence="8">
    <location>
        <position position="415"/>
    </location>
</feature>
<protein>
    <recommendedName>
        <fullName evidence="8">Glucose-6-phosphate isomerase</fullName>
        <shortName evidence="8">GPI</shortName>
        <ecNumber evidence="8">5.3.1.9</ecNumber>
    </recommendedName>
    <alternativeName>
        <fullName evidence="8">Phosphoglucose isomerase</fullName>
        <shortName evidence="8">PGI</shortName>
    </alternativeName>
    <alternativeName>
        <fullName evidence="8">Phosphohexose isomerase</fullName>
        <shortName evidence="8">PHI</shortName>
    </alternativeName>
</protein>
<keyword evidence="3 8" id="KW-0312">Gluconeogenesis</keyword>
<comment type="caution">
    <text evidence="10">The sequence shown here is derived from an EMBL/GenBank/DDBJ whole genome shotgun (WGS) entry which is preliminary data.</text>
</comment>
<dbReference type="AlphaFoldDB" id="A0A0S7XI80"/>
<dbReference type="CDD" id="cd05016">
    <property type="entry name" value="SIS_PGI_2"/>
    <property type="match status" value="1"/>
</dbReference>
<dbReference type="PRINTS" id="PR00662">
    <property type="entry name" value="G6PISOMERASE"/>
</dbReference>
<dbReference type="EMBL" id="LIZY01000128">
    <property type="protein sequence ID" value="KPJ62177.1"/>
    <property type="molecule type" value="Genomic_DNA"/>
</dbReference>
<dbReference type="EC" id="5.3.1.9" evidence="8"/>
<dbReference type="GO" id="GO:0097367">
    <property type="term" value="F:carbohydrate derivative binding"/>
    <property type="evidence" value="ECO:0007669"/>
    <property type="project" value="InterPro"/>
</dbReference>
<dbReference type="PANTHER" id="PTHR11469">
    <property type="entry name" value="GLUCOSE-6-PHOSPHATE ISOMERASE"/>
    <property type="match status" value="1"/>
</dbReference>
<dbReference type="InterPro" id="IPR001672">
    <property type="entry name" value="G6P_Isomerase"/>
</dbReference>
<dbReference type="CDD" id="cd05015">
    <property type="entry name" value="SIS_PGI_1"/>
    <property type="match status" value="1"/>
</dbReference>
<dbReference type="Gene3D" id="3.40.50.10490">
    <property type="entry name" value="Glucose-6-phosphate isomerase like protein, domain 1"/>
    <property type="match status" value="2"/>
</dbReference>
<dbReference type="UniPathway" id="UPA00109">
    <property type="reaction ID" value="UER00181"/>
</dbReference>
<evidence type="ECO:0000313" key="10">
    <source>
        <dbReference type="EMBL" id="KPJ62177.1"/>
    </source>
</evidence>
<sequence length="452" mass="49536">MKLWLDATHLPPDLEADEPEAWQRQVSEAHDKLHQGTGLGSEFLAWVDPEAMMPPEERRRIADLAGELRARSDVLVAIGIGGSYLGARAVIEALATPAEAARVKFAGHHLSGRDHRDLLEALNGRRFAINVISKSGTTTEPAIAFRVLRAALEKAAGQDAARQLIVATTDKSSGALRALADREGYRTLAVPDDVGGRYSVLTPVGLLPIAYAGIDIERLVQGAAACANALQVTDVARNPAYHYALARNVLLGKGYDTEILAMFEPRLHMFGEWWRQLFGESEGKDHKGIFPATDDFTTDLHSLGQWIQEGRRAIFETFVIAESGEFDLVIPREQHDLDELNYLAGRTLADVNREAYRATAAAHRAGGVPNMTVGVDRIDALHLGALIYFFEKACGISGYLLGVNPFDQPGVEAYKRNMFALLGKPGYEQDKRVLDRALQASKPRVIRLEGRA</sequence>
<comment type="caution">
    <text evidence="8">Lacks conserved residue(s) required for the propagation of feature annotation.</text>
</comment>
<dbReference type="InterPro" id="IPR035476">
    <property type="entry name" value="SIS_PGI_1"/>
</dbReference>
<dbReference type="FunFam" id="3.40.50.10490:FF:000015">
    <property type="entry name" value="Glucose-6-phosphate isomerase"/>
    <property type="match status" value="1"/>
</dbReference>
<keyword evidence="6 8" id="KW-0413">Isomerase</keyword>
<dbReference type="GO" id="GO:0005829">
    <property type="term" value="C:cytosol"/>
    <property type="evidence" value="ECO:0007669"/>
    <property type="project" value="TreeGrafter"/>
</dbReference>
<accession>A0A0S7XI80</accession>
<dbReference type="GO" id="GO:0048029">
    <property type="term" value="F:monosaccharide binding"/>
    <property type="evidence" value="ECO:0007669"/>
    <property type="project" value="TreeGrafter"/>
</dbReference>
<keyword evidence="5 8" id="KW-0324">Glycolysis</keyword>
<dbReference type="Pfam" id="PF00342">
    <property type="entry name" value="PGI"/>
    <property type="match status" value="1"/>
</dbReference>
<reference evidence="10 11" key="1">
    <citation type="journal article" date="2015" name="Microbiome">
        <title>Genomic resolution of linkages in carbon, nitrogen, and sulfur cycling among widespread estuary sediment bacteria.</title>
        <authorList>
            <person name="Baker B.J."/>
            <person name="Lazar C.S."/>
            <person name="Teske A.P."/>
            <person name="Dick G.J."/>
        </authorList>
    </citation>
    <scope>NUCLEOTIDE SEQUENCE [LARGE SCALE GENOMIC DNA]</scope>
    <source>
        <strain evidence="10">DG_56</strain>
    </source>
</reference>
<dbReference type="InterPro" id="IPR046348">
    <property type="entry name" value="SIS_dom_sf"/>
</dbReference>
<comment type="pathway">
    <text evidence="1 8 9">Carbohydrate degradation; glycolysis; D-glyceraldehyde 3-phosphate and glycerone phosphate from D-glucose: step 2/4.</text>
</comment>
<evidence type="ECO:0000256" key="5">
    <source>
        <dbReference type="ARBA" id="ARBA00023152"/>
    </source>
</evidence>
<dbReference type="GO" id="GO:0006096">
    <property type="term" value="P:glycolytic process"/>
    <property type="evidence" value="ECO:0007669"/>
    <property type="project" value="UniProtKB-UniRule"/>
</dbReference>
<dbReference type="FunFam" id="3.40.50.10490:FF:000016">
    <property type="entry name" value="Glucose-6-phosphate isomerase"/>
    <property type="match status" value="1"/>
</dbReference>
<evidence type="ECO:0000256" key="8">
    <source>
        <dbReference type="HAMAP-Rule" id="MF_00473"/>
    </source>
</evidence>
<feature type="active site" description="Proton donor" evidence="8">
    <location>
        <position position="280"/>
    </location>
</feature>
<evidence type="ECO:0000256" key="3">
    <source>
        <dbReference type="ARBA" id="ARBA00022432"/>
    </source>
</evidence>
<gene>
    <name evidence="8" type="primary">pgi</name>
    <name evidence="10" type="ORF">AMK68_05240</name>
</gene>
<dbReference type="NCBIfam" id="NF010697">
    <property type="entry name" value="PRK14097.1"/>
    <property type="match status" value="1"/>
</dbReference>
<name>A0A0S7XI80_9BACT</name>
<evidence type="ECO:0000256" key="7">
    <source>
        <dbReference type="ARBA" id="ARBA00029321"/>
    </source>
</evidence>
<evidence type="ECO:0000256" key="6">
    <source>
        <dbReference type="ARBA" id="ARBA00023235"/>
    </source>
</evidence>
<comment type="similarity">
    <text evidence="2 8 9">Belongs to the GPI family.</text>
</comment>
<dbReference type="GO" id="GO:0051156">
    <property type="term" value="P:glucose 6-phosphate metabolic process"/>
    <property type="evidence" value="ECO:0007669"/>
    <property type="project" value="TreeGrafter"/>
</dbReference>
<dbReference type="InterPro" id="IPR035482">
    <property type="entry name" value="SIS_PGI_2"/>
</dbReference>
<proteinExistence type="inferred from homology"/>
<dbReference type="PROSITE" id="PS51463">
    <property type="entry name" value="P_GLUCOSE_ISOMERASE_3"/>
    <property type="match status" value="1"/>
</dbReference>
<dbReference type="PROSITE" id="PS00765">
    <property type="entry name" value="P_GLUCOSE_ISOMERASE_1"/>
    <property type="match status" value="1"/>
</dbReference>
<evidence type="ECO:0000256" key="1">
    <source>
        <dbReference type="ARBA" id="ARBA00004926"/>
    </source>
</evidence>
<dbReference type="PATRIC" id="fig|1704032.3.peg.951"/>
<dbReference type="SUPFAM" id="SSF53697">
    <property type="entry name" value="SIS domain"/>
    <property type="match status" value="1"/>
</dbReference>
<keyword evidence="4 8" id="KW-0963">Cytoplasm</keyword>